<dbReference type="EMBL" id="JALJOT010000005">
    <property type="protein sequence ID" value="KAK9915492.1"/>
    <property type="molecule type" value="Genomic_DNA"/>
</dbReference>
<evidence type="ECO:0000313" key="2">
    <source>
        <dbReference type="Proteomes" id="UP001491310"/>
    </source>
</evidence>
<comment type="caution">
    <text evidence="1">The sequence shown here is derived from an EMBL/GenBank/DDBJ whole genome shotgun (WGS) entry which is preliminary data.</text>
</comment>
<keyword evidence="2" id="KW-1185">Reference proteome</keyword>
<reference evidence="1 2" key="1">
    <citation type="journal article" date="2024" name="Nat. Commun.">
        <title>Phylogenomics reveals the evolutionary origins of lichenization in chlorophyte algae.</title>
        <authorList>
            <person name="Puginier C."/>
            <person name="Libourel C."/>
            <person name="Otte J."/>
            <person name="Skaloud P."/>
            <person name="Haon M."/>
            <person name="Grisel S."/>
            <person name="Petersen M."/>
            <person name="Berrin J.G."/>
            <person name="Delaux P.M."/>
            <person name="Dal Grande F."/>
            <person name="Keller J."/>
        </authorList>
    </citation>
    <scope>NUCLEOTIDE SEQUENCE [LARGE SCALE GENOMIC DNA]</scope>
    <source>
        <strain evidence="1 2">SAG 216-7</strain>
    </source>
</reference>
<name>A0ABR2YV24_9CHLO</name>
<proteinExistence type="predicted"/>
<protein>
    <submittedName>
        <fullName evidence="1">Uncharacterized protein</fullName>
    </submittedName>
</protein>
<sequence>MFDVKFVQNSFPRSSLTLDTLLAEDRFGTAITSRMEGAGFPADYQDLIAAQKIDALWGSIQASTYPAATALPTEEPSAAAQLRLLWPPHLWATFLHSSDLMPKGRAKLIHTFGSVCKVSLKINTTSRYSGVFKSGGCGLLRLSPAKQAFGSFQPGAGLKILIDGRPSVNFLIMPSLDGQGDDLNVFRHGYTNVLGPPRDVRLKVVAASFATAVATLSKDPADRPQDARHLPMLEAAQVMSNGTAVPAADVSAPYQITLQPTAEITAAYQAVINKDMRLGLGQIAAGSALFEVQVRESASAEPKVIGSIVTKSEFLASEFGDKSLFFQHMRHRTIGGAQQ</sequence>
<evidence type="ECO:0000313" key="1">
    <source>
        <dbReference type="EMBL" id="KAK9915492.1"/>
    </source>
</evidence>
<organism evidence="1 2">
    <name type="scientific">Coccomyxa subellipsoidea</name>
    <dbReference type="NCBI Taxonomy" id="248742"/>
    <lineage>
        <taxon>Eukaryota</taxon>
        <taxon>Viridiplantae</taxon>
        <taxon>Chlorophyta</taxon>
        <taxon>core chlorophytes</taxon>
        <taxon>Trebouxiophyceae</taxon>
        <taxon>Trebouxiophyceae incertae sedis</taxon>
        <taxon>Coccomyxaceae</taxon>
        <taxon>Coccomyxa</taxon>
    </lineage>
</organism>
<accession>A0ABR2YV24</accession>
<dbReference type="Proteomes" id="UP001491310">
    <property type="component" value="Unassembled WGS sequence"/>
</dbReference>
<gene>
    <name evidence="1" type="ORF">WJX75_009953</name>
</gene>